<reference evidence="10" key="1">
    <citation type="submission" date="2014-09" db="EMBL/GenBank/DDBJ databases">
        <title>Genome sequence of the luminous mushroom Mycena chlorophos for searching fungal bioluminescence genes.</title>
        <authorList>
            <person name="Tanaka Y."/>
            <person name="Kasuga D."/>
            <person name="Oba Y."/>
            <person name="Hase S."/>
            <person name="Sato K."/>
            <person name="Oba Y."/>
            <person name="Sakakibara Y."/>
        </authorList>
    </citation>
    <scope>NUCLEOTIDE SEQUENCE</scope>
</reference>
<sequence>MYHASAPPPLALAPSHEDMLALHGYPHPHQSAYDHSLYAPSVASPSSSTSTLPGSGTKRYRSAPAKQFMCTGFGDCRMIFSRSEHLARHIRKHTGERPFACHCSKSFSRLDNLRQHAQTVHSAPEDKPLNERMMRALAGINASMMAGVRGRRRYGTGPAPNSADSHSLSPLPSPLPTGMMYSPSSYASSSSPPPGLSSASSGSSSASSSPGISEAAFPYELELAQGSGHALYAAYAAGVHPSGTHSLPASPSYPSFPTGVQQRQPTHPFTSPSYDESLAPPSYRYHPQTAPPMPTEPSDYLSAGSLAQQQVMVKQEEGLDLDEFYRAVCAEPVPLQAFSPTVGAAAGLSRAHSRLLGGGRGGDDERGLLPRGAGGGVSLRSAARAALRACLNGTIGTCNLIVLLSISSTSKRSPPTGCEHHDRMPFSLTHHNRTHTVALLDPHTHARSLCLVQYSI</sequence>
<feature type="compositionally biased region" description="Low complexity" evidence="8">
    <location>
        <begin position="182"/>
        <end position="211"/>
    </location>
</feature>
<evidence type="ECO:0000259" key="9">
    <source>
        <dbReference type="PROSITE" id="PS50157"/>
    </source>
</evidence>
<dbReference type="InterPro" id="IPR013087">
    <property type="entry name" value="Znf_C2H2_type"/>
</dbReference>
<feature type="region of interest" description="Disordered" evidence="8">
    <location>
        <begin position="243"/>
        <end position="277"/>
    </location>
</feature>
<dbReference type="InterPro" id="IPR051059">
    <property type="entry name" value="VerF-like"/>
</dbReference>
<dbReference type="PANTHER" id="PTHR40626:SF11">
    <property type="entry name" value="ZINC FINGER PROTEIN YPR022C"/>
    <property type="match status" value="1"/>
</dbReference>
<protein>
    <recommendedName>
        <fullName evidence="9">C2H2-type domain-containing protein</fullName>
    </recommendedName>
</protein>
<keyword evidence="11" id="KW-1185">Reference proteome</keyword>
<dbReference type="Proteomes" id="UP000815677">
    <property type="component" value="Unassembled WGS sequence"/>
</dbReference>
<dbReference type="Gene3D" id="3.30.160.60">
    <property type="entry name" value="Classic Zinc Finger"/>
    <property type="match status" value="2"/>
</dbReference>
<feature type="compositionally biased region" description="Polar residues" evidence="8">
    <location>
        <begin position="243"/>
        <end position="274"/>
    </location>
</feature>
<accession>A0ABQ0L2G8</accession>
<evidence type="ECO:0000256" key="5">
    <source>
        <dbReference type="ARBA" id="ARBA00022833"/>
    </source>
</evidence>
<keyword evidence="5" id="KW-0862">Zinc</keyword>
<dbReference type="SUPFAM" id="SSF57667">
    <property type="entry name" value="beta-beta-alpha zinc fingers"/>
    <property type="match status" value="1"/>
</dbReference>
<dbReference type="PANTHER" id="PTHR40626">
    <property type="entry name" value="MIP31509P"/>
    <property type="match status" value="1"/>
</dbReference>
<comment type="subcellular location">
    <subcellularLocation>
        <location evidence="1">Nucleus</location>
    </subcellularLocation>
</comment>
<organism evidence="10 11">
    <name type="scientific">Mycena chlorophos</name>
    <name type="common">Agaric fungus</name>
    <name type="synonym">Agaricus chlorophos</name>
    <dbReference type="NCBI Taxonomy" id="658473"/>
    <lineage>
        <taxon>Eukaryota</taxon>
        <taxon>Fungi</taxon>
        <taxon>Dikarya</taxon>
        <taxon>Basidiomycota</taxon>
        <taxon>Agaricomycotina</taxon>
        <taxon>Agaricomycetes</taxon>
        <taxon>Agaricomycetidae</taxon>
        <taxon>Agaricales</taxon>
        <taxon>Marasmiineae</taxon>
        <taxon>Mycenaceae</taxon>
        <taxon>Mycena</taxon>
    </lineage>
</organism>
<keyword evidence="2" id="KW-0479">Metal-binding</keyword>
<dbReference type="InterPro" id="IPR036236">
    <property type="entry name" value="Znf_C2H2_sf"/>
</dbReference>
<proteinExistence type="predicted"/>
<evidence type="ECO:0000256" key="1">
    <source>
        <dbReference type="ARBA" id="ARBA00004123"/>
    </source>
</evidence>
<gene>
    <name evidence="10" type="ORF">MCHLO_02859</name>
</gene>
<dbReference type="PROSITE" id="PS50157">
    <property type="entry name" value="ZINC_FINGER_C2H2_2"/>
    <property type="match status" value="2"/>
</dbReference>
<evidence type="ECO:0000256" key="6">
    <source>
        <dbReference type="ARBA" id="ARBA00023242"/>
    </source>
</evidence>
<evidence type="ECO:0000313" key="10">
    <source>
        <dbReference type="EMBL" id="GAT45273.1"/>
    </source>
</evidence>
<evidence type="ECO:0000256" key="8">
    <source>
        <dbReference type="SAM" id="MobiDB-lite"/>
    </source>
</evidence>
<name>A0ABQ0L2G8_MYCCL</name>
<evidence type="ECO:0000256" key="4">
    <source>
        <dbReference type="ARBA" id="ARBA00022771"/>
    </source>
</evidence>
<feature type="domain" description="C2H2-type" evidence="9">
    <location>
        <begin position="68"/>
        <end position="98"/>
    </location>
</feature>
<evidence type="ECO:0000313" key="11">
    <source>
        <dbReference type="Proteomes" id="UP000815677"/>
    </source>
</evidence>
<evidence type="ECO:0000256" key="7">
    <source>
        <dbReference type="PROSITE-ProRule" id="PRU00042"/>
    </source>
</evidence>
<keyword evidence="3" id="KW-0677">Repeat</keyword>
<evidence type="ECO:0000256" key="2">
    <source>
        <dbReference type="ARBA" id="ARBA00022723"/>
    </source>
</evidence>
<evidence type="ECO:0000256" key="3">
    <source>
        <dbReference type="ARBA" id="ARBA00022737"/>
    </source>
</evidence>
<feature type="domain" description="C2H2-type" evidence="9">
    <location>
        <begin position="99"/>
        <end position="126"/>
    </location>
</feature>
<keyword evidence="6" id="KW-0539">Nucleus</keyword>
<feature type="region of interest" description="Disordered" evidence="8">
    <location>
        <begin position="151"/>
        <end position="211"/>
    </location>
</feature>
<dbReference type="EMBL" id="DF841028">
    <property type="protein sequence ID" value="GAT45273.1"/>
    <property type="molecule type" value="Genomic_DNA"/>
</dbReference>
<keyword evidence="4 7" id="KW-0863">Zinc-finger</keyword>